<evidence type="ECO:0000256" key="6">
    <source>
        <dbReference type="PIRSR" id="PIRSR602129-50"/>
    </source>
</evidence>
<proteinExistence type="inferred from homology"/>
<dbReference type="Gene3D" id="3.40.640.10">
    <property type="entry name" value="Type I PLP-dependent aspartate aminotransferase-like (Major domain)"/>
    <property type="match status" value="1"/>
</dbReference>
<dbReference type="GO" id="GO:0019752">
    <property type="term" value="P:carboxylic acid metabolic process"/>
    <property type="evidence" value="ECO:0007669"/>
    <property type="project" value="InterPro"/>
</dbReference>
<keyword evidence="5 7" id="KW-0456">Lyase</keyword>
<comment type="caution">
    <text evidence="8">The sequence shown here is derived from an EMBL/GenBank/DDBJ whole genome shotgun (WGS) entry which is preliminary data.</text>
</comment>
<dbReference type="NCBIfam" id="NF002748">
    <property type="entry name" value="PRK02769.1"/>
    <property type="match status" value="1"/>
</dbReference>
<name>A0AAE0CBD8_9CHLO</name>
<accession>A0AAE0CBD8</accession>
<reference evidence="8 9" key="1">
    <citation type="journal article" date="2015" name="Genome Biol. Evol.">
        <title>Comparative Genomics of a Bacterivorous Green Alga Reveals Evolutionary Causalities and Consequences of Phago-Mixotrophic Mode of Nutrition.</title>
        <authorList>
            <person name="Burns J.A."/>
            <person name="Paasch A."/>
            <person name="Narechania A."/>
            <person name="Kim E."/>
        </authorList>
    </citation>
    <scope>NUCLEOTIDE SEQUENCE [LARGE SCALE GENOMIC DNA]</scope>
    <source>
        <strain evidence="8 9">PLY_AMNH</strain>
    </source>
</reference>
<dbReference type="PANTHER" id="PTHR46101:SF2">
    <property type="entry name" value="SERINE DECARBOXYLASE"/>
    <property type="match status" value="1"/>
</dbReference>
<dbReference type="GO" id="GO:0016831">
    <property type="term" value="F:carboxy-lyase activity"/>
    <property type="evidence" value="ECO:0007669"/>
    <property type="project" value="UniProtKB-KW"/>
</dbReference>
<evidence type="ECO:0000313" key="8">
    <source>
        <dbReference type="EMBL" id="KAK3251911.1"/>
    </source>
</evidence>
<keyword evidence="4 6" id="KW-0663">Pyridoxal phosphate</keyword>
<comment type="similarity">
    <text evidence="2 7">Belongs to the group II decarboxylase family.</text>
</comment>
<dbReference type="PROSITE" id="PS00392">
    <property type="entry name" value="DDC_GAD_HDC_YDC"/>
    <property type="match status" value="1"/>
</dbReference>
<dbReference type="InterPro" id="IPR002129">
    <property type="entry name" value="PyrdxlP-dep_de-COase"/>
</dbReference>
<evidence type="ECO:0000256" key="4">
    <source>
        <dbReference type="ARBA" id="ARBA00022898"/>
    </source>
</evidence>
<dbReference type="Proteomes" id="UP001190700">
    <property type="component" value="Unassembled WGS sequence"/>
</dbReference>
<dbReference type="SUPFAM" id="SSF53383">
    <property type="entry name" value="PLP-dependent transferases"/>
    <property type="match status" value="1"/>
</dbReference>
<dbReference type="EMBL" id="LGRX02025759">
    <property type="protein sequence ID" value="KAK3251911.1"/>
    <property type="molecule type" value="Genomic_DNA"/>
</dbReference>
<evidence type="ECO:0000313" key="9">
    <source>
        <dbReference type="Proteomes" id="UP001190700"/>
    </source>
</evidence>
<dbReference type="InterPro" id="IPR015424">
    <property type="entry name" value="PyrdxlP-dep_Trfase"/>
</dbReference>
<dbReference type="GO" id="GO:0030170">
    <property type="term" value="F:pyridoxal phosphate binding"/>
    <property type="evidence" value="ECO:0007669"/>
    <property type="project" value="InterPro"/>
</dbReference>
<evidence type="ECO:0000256" key="2">
    <source>
        <dbReference type="ARBA" id="ARBA00009533"/>
    </source>
</evidence>
<gene>
    <name evidence="8" type="ORF">CYMTET_38776</name>
</gene>
<organism evidence="8 9">
    <name type="scientific">Cymbomonas tetramitiformis</name>
    <dbReference type="NCBI Taxonomy" id="36881"/>
    <lineage>
        <taxon>Eukaryota</taxon>
        <taxon>Viridiplantae</taxon>
        <taxon>Chlorophyta</taxon>
        <taxon>Pyramimonadophyceae</taxon>
        <taxon>Pyramimonadales</taxon>
        <taxon>Pyramimonadaceae</taxon>
        <taxon>Cymbomonas</taxon>
    </lineage>
</organism>
<comment type="cofactor">
    <cofactor evidence="1 6 7">
        <name>pyridoxal 5'-phosphate</name>
        <dbReference type="ChEBI" id="CHEBI:597326"/>
    </cofactor>
</comment>
<keyword evidence="3" id="KW-0210">Decarboxylase</keyword>
<evidence type="ECO:0000256" key="1">
    <source>
        <dbReference type="ARBA" id="ARBA00001933"/>
    </source>
</evidence>
<keyword evidence="9" id="KW-1185">Reference proteome</keyword>
<dbReference type="Pfam" id="PF00282">
    <property type="entry name" value="Pyridoxal_deC"/>
    <property type="match status" value="1"/>
</dbReference>
<dbReference type="AlphaFoldDB" id="A0AAE0CBD8"/>
<protein>
    <recommendedName>
        <fullName evidence="10">Histidine decarboxylase</fullName>
    </recommendedName>
</protein>
<dbReference type="PANTHER" id="PTHR46101">
    <property type="match status" value="1"/>
</dbReference>
<dbReference type="InterPro" id="IPR015421">
    <property type="entry name" value="PyrdxlP-dep_Trfase_major"/>
</dbReference>
<evidence type="ECO:0008006" key="10">
    <source>
        <dbReference type="Google" id="ProtNLM"/>
    </source>
</evidence>
<dbReference type="InterPro" id="IPR051151">
    <property type="entry name" value="Group_II_Decarboxylase"/>
</dbReference>
<evidence type="ECO:0000256" key="5">
    <source>
        <dbReference type="ARBA" id="ARBA00023239"/>
    </source>
</evidence>
<evidence type="ECO:0000256" key="7">
    <source>
        <dbReference type="RuleBase" id="RU000382"/>
    </source>
</evidence>
<dbReference type="InterPro" id="IPR021115">
    <property type="entry name" value="Pyridoxal-P_BS"/>
</dbReference>
<sequence length="582" mass="65516">MADWPKISGFLKELDNVEQQRVRRDLSPRVPAEEREKLRIISGHCPPPFSMLRQTFQCLCRSSDSILRSSRLPSSAIAPLLSFPPRGNAPQRCRNVSSVDASDDLADDHLSSFDHFAVPEKTATGHPEDDCPPLKLGSPSPWAAFDAWGSDRMHSDPSPDDLALLSEEVLNIPVAMPTAASTKGRVNGDTSEVAKVLDAYERVLKSRSSMQFGYPYNLRYNHEELNRFMRFSINNLGDPYVHSNYGVHSREFERAVVDFFADLWKIRKPDYWGYVTTCGTEGNLHGMLLARETLPDGVLYTSRETHYSIFKAAGYYKMEAESINTQPSGEIDYEHLTARLQANKDRPAIINVNIGTTVKGAVDNLDRVLRILSSLGIPRERFYIHCDGALFALMMPFVQYAPEVSFQKPIDSIAVSGHKMLGCPMPCGVVVTRKEHVDKVEQHIDYLNSVDTTIMGSRNGQAPLFLWYSLKCKGVQGIKEDVEHCIETARYLRAKLQDQGLSARLNDLSCTVVMERPVCDSFIKRWQLACEDDIAHVVVMPNVTMDKVDLFVKEYLEVVGSRGRIQESSDISPLAQLRSHNW</sequence>
<feature type="modified residue" description="N6-(pyridoxal phosphate)lysine" evidence="6">
    <location>
        <position position="419"/>
    </location>
</feature>
<evidence type="ECO:0000256" key="3">
    <source>
        <dbReference type="ARBA" id="ARBA00022793"/>
    </source>
</evidence>